<accession>A0A0M0LAH1</accession>
<sequence length="166" mass="18350">MKRTITTLMATLVFASIALIAIPADSMAASSHRTYTYWTATDSAYVGAVHKGWETNGTYKGPSVASLSEDIEHGIELSGSVLASRFTIGKALGFSASATSIDEAHWSVKVPKGKTYTLRYREVYKKYKFKQVQYKDVGGKKSPTSKAPKYAYAEKFDHYEYGYTAK</sequence>
<keyword evidence="3" id="KW-1185">Reference proteome</keyword>
<keyword evidence="1" id="KW-0732">Signal</keyword>
<name>A0A0M0LAH1_9BACI</name>
<dbReference type="RefSeq" id="WP_053400565.1">
    <property type="nucleotide sequence ID" value="NZ_LILC01000007.1"/>
</dbReference>
<dbReference type="PATRIC" id="fig|284581.3.peg.4676"/>
<evidence type="ECO:0000256" key="1">
    <source>
        <dbReference type="SAM" id="SignalP"/>
    </source>
</evidence>
<dbReference type="EMBL" id="LILC01000007">
    <property type="protein sequence ID" value="KOO47653.1"/>
    <property type="molecule type" value="Genomic_DNA"/>
</dbReference>
<evidence type="ECO:0000313" key="3">
    <source>
        <dbReference type="Proteomes" id="UP000037558"/>
    </source>
</evidence>
<evidence type="ECO:0000313" key="2">
    <source>
        <dbReference type="EMBL" id="KOO47653.1"/>
    </source>
</evidence>
<proteinExistence type="predicted"/>
<reference evidence="3" key="1">
    <citation type="submission" date="2015-08" db="EMBL/GenBank/DDBJ databases">
        <title>Fjat-14210 dsm16467.</title>
        <authorList>
            <person name="Liu B."/>
            <person name="Wang J."/>
            <person name="Zhu Y."/>
            <person name="Liu G."/>
            <person name="Chen Q."/>
            <person name="Chen Z."/>
            <person name="Lan J."/>
            <person name="Che J."/>
            <person name="Ge C."/>
            <person name="Shi H."/>
            <person name="Pan Z."/>
            <person name="Liu X."/>
        </authorList>
    </citation>
    <scope>NUCLEOTIDE SEQUENCE [LARGE SCALE GENOMIC DNA]</scope>
    <source>
        <strain evidence="3">DSM 16467</strain>
    </source>
</reference>
<feature type="chain" id="PRO_5005603216" evidence="1">
    <location>
        <begin position="29"/>
        <end position="166"/>
    </location>
</feature>
<protein>
    <submittedName>
        <fullName evidence="2">Uncharacterized protein</fullName>
    </submittedName>
</protein>
<dbReference type="AlphaFoldDB" id="A0A0M0LAH1"/>
<dbReference type="Proteomes" id="UP000037558">
    <property type="component" value="Unassembled WGS sequence"/>
</dbReference>
<comment type="caution">
    <text evidence="2">The sequence shown here is derived from an EMBL/GenBank/DDBJ whole genome shotgun (WGS) entry which is preliminary data.</text>
</comment>
<gene>
    <name evidence="2" type="ORF">AMD01_06365</name>
</gene>
<feature type="signal peptide" evidence="1">
    <location>
        <begin position="1"/>
        <end position="28"/>
    </location>
</feature>
<organism evidence="2 3">
    <name type="scientific">Priestia koreensis</name>
    <dbReference type="NCBI Taxonomy" id="284581"/>
    <lineage>
        <taxon>Bacteria</taxon>
        <taxon>Bacillati</taxon>
        <taxon>Bacillota</taxon>
        <taxon>Bacilli</taxon>
        <taxon>Bacillales</taxon>
        <taxon>Bacillaceae</taxon>
        <taxon>Priestia</taxon>
    </lineage>
</organism>